<dbReference type="InterPro" id="IPR023210">
    <property type="entry name" value="NADP_OxRdtase_dom"/>
</dbReference>
<evidence type="ECO:0000313" key="3">
    <source>
        <dbReference type="EMBL" id="SHF50288.1"/>
    </source>
</evidence>
<dbReference type="InterPro" id="IPR050523">
    <property type="entry name" value="AKR_Detox_Biosynth"/>
</dbReference>
<dbReference type="PRINTS" id="PR00069">
    <property type="entry name" value="ALDKETRDTASE"/>
</dbReference>
<dbReference type="STRING" id="1122133.SAMN02745157_2233"/>
<dbReference type="SUPFAM" id="SSF51430">
    <property type="entry name" value="NAD(P)-linked oxidoreductase"/>
    <property type="match status" value="1"/>
</dbReference>
<sequence>METRRLGRSDLDVSVVGLGCNNFGGRIDAAASRRVIDAALDHGITFFDTADVYAETKSETLIGEILAGRRDKVILATKFGAPVPGTNVDRRGTRSYVLKAVEDSLRRLQTDWIDLYQMHRPDPETPIEETLGALEELVESGKIRWYGASNFSADGLRAAQTAARGEGWQGFVSSQDELSLVERSIEKELLPAIEAEGLSLIPYFPLASGLLTGKYRGGVKPENSRLSAWPALGDRYLTESNLELVEKLAAFAEAKQHSLVDLAFAWLLSHGTVASVIAGATRPEQVAANASAAGWVLTAAERAEVDALLGKSA</sequence>
<accession>A0A1M5C698</accession>
<dbReference type="PANTHER" id="PTHR43364:SF4">
    <property type="entry name" value="NAD(P)-LINKED OXIDOREDUCTASE SUPERFAMILY PROTEIN"/>
    <property type="match status" value="1"/>
</dbReference>
<dbReference type="InterPro" id="IPR036812">
    <property type="entry name" value="NAD(P)_OxRdtase_dom_sf"/>
</dbReference>
<dbReference type="OrthoDB" id="9773828at2"/>
<proteinExistence type="predicted"/>
<feature type="domain" description="NADP-dependent oxidoreductase" evidence="2">
    <location>
        <begin position="16"/>
        <end position="308"/>
    </location>
</feature>
<protein>
    <submittedName>
        <fullName evidence="3">Predicted oxidoreductase</fullName>
    </submittedName>
</protein>
<reference evidence="3 4" key="1">
    <citation type="submission" date="2016-11" db="EMBL/GenBank/DDBJ databases">
        <authorList>
            <person name="Jaros S."/>
            <person name="Januszkiewicz K."/>
            <person name="Wedrychowicz H."/>
        </authorList>
    </citation>
    <scope>NUCLEOTIDE SEQUENCE [LARGE SCALE GENOMIC DNA]</scope>
    <source>
        <strain evidence="3 4">DSM 19436</strain>
    </source>
</reference>
<dbReference type="InterPro" id="IPR020471">
    <property type="entry name" value="AKR"/>
</dbReference>
<dbReference type="GO" id="GO:0016491">
    <property type="term" value="F:oxidoreductase activity"/>
    <property type="evidence" value="ECO:0007669"/>
    <property type="project" value="UniProtKB-KW"/>
</dbReference>
<dbReference type="PANTHER" id="PTHR43364">
    <property type="entry name" value="NADH-SPECIFIC METHYLGLYOXAL REDUCTASE-RELATED"/>
    <property type="match status" value="1"/>
</dbReference>
<dbReference type="Gene3D" id="3.20.20.100">
    <property type="entry name" value="NADP-dependent oxidoreductase domain"/>
    <property type="match status" value="1"/>
</dbReference>
<evidence type="ECO:0000259" key="2">
    <source>
        <dbReference type="Pfam" id="PF00248"/>
    </source>
</evidence>
<evidence type="ECO:0000313" key="4">
    <source>
        <dbReference type="Proteomes" id="UP000184485"/>
    </source>
</evidence>
<dbReference type="Pfam" id="PF00248">
    <property type="entry name" value="Aldo_ket_red"/>
    <property type="match status" value="1"/>
</dbReference>
<name>A0A1M5C698_9HYPH</name>
<dbReference type="RefSeq" id="WP_073052954.1">
    <property type="nucleotide sequence ID" value="NZ_FQUP01000002.1"/>
</dbReference>
<keyword evidence="4" id="KW-1185">Reference proteome</keyword>
<evidence type="ECO:0000256" key="1">
    <source>
        <dbReference type="ARBA" id="ARBA00023002"/>
    </source>
</evidence>
<dbReference type="EMBL" id="FQUP01000002">
    <property type="protein sequence ID" value="SHF50288.1"/>
    <property type="molecule type" value="Genomic_DNA"/>
</dbReference>
<organism evidence="3 4">
    <name type="scientific">Kaistia soli DSM 19436</name>
    <dbReference type="NCBI Taxonomy" id="1122133"/>
    <lineage>
        <taxon>Bacteria</taxon>
        <taxon>Pseudomonadati</taxon>
        <taxon>Pseudomonadota</taxon>
        <taxon>Alphaproteobacteria</taxon>
        <taxon>Hyphomicrobiales</taxon>
        <taxon>Kaistiaceae</taxon>
        <taxon>Kaistia</taxon>
    </lineage>
</organism>
<dbReference type="AlphaFoldDB" id="A0A1M5C698"/>
<dbReference type="GO" id="GO:0005829">
    <property type="term" value="C:cytosol"/>
    <property type="evidence" value="ECO:0007669"/>
    <property type="project" value="UniProtKB-ARBA"/>
</dbReference>
<dbReference type="FunFam" id="3.20.20.100:FF:000004">
    <property type="entry name" value="Oxidoreductase, aldo/keto reductase"/>
    <property type="match status" value="1"/>
</dbReference>
<dbReference type="Proteomes" id="UP000184485">
    <property type="component" value="Unassembled WGS sequence"/>
</dbReference>
<gene>
    <name evidence="3" type="ORF">SAMN02745157_2233</name>
</gene>
<keyword evidence="1" id="KW-0560">Oxidoreductase</keyword>